<dbReference type="OrthoDB" id="775260at2759"/>
<keyword evidence="13" id="KW-1185">Reference proteome</keyword>
<feature type="compositionally biased region" description="Basic and acidic residues" evidence="11">
    <location>
        <begin position="203"/>
        <end position="222"/>
    </location>
</feature>
<proteinExistence type="inferred from homology"/>
<dbReference type="GeneID" id="19015979"/>
<evidence type="ECO:0000313" key="12">
    <source>
        <dbReference type="EMBL" id="CCO16627.1"/>
    </source>
</evidence>
<evidence type="ECO:0000256" key="8">
    <source>
        <dbReference type="ARBA" id="ARBA00022842"/>
    </source>
</evidence>
<dbReference type="eggNOG" id="KOG1384">
    <property type="taxonomic scope" value="Eukaryota"/>
</dbReference>
<gene>
    <name evidence="12" type="ORF">Bathy05g04760</name>
</gene>
<dbReference type="AlphaFoldDB" id="K8EES8"/>
<dbReference type="NCBIfam" id="TIGR00174">
    <property type="entry name" value="miaA"/>
    <property type="match status" value="1"/>
</dbReference>
<dbReference type="STRING" id="41875.K8EES8"/>
<dbReference type="GO" id="GO:0052381">
    <property type="term" value="F:tRNA dimethylallyltransferase activity"/>
    <property type="evidence" value="ECO:0007669"/>
    <property type="project" value="UniProtKB-EC"/>
</dbReference>
<evidence type="ECO:0000313" key="13">
    <source>
        <dbReference type="Proteomes" id="UP000198341"/>
    </source>
</evidence>
<evidence type="ECO:0000256" key="5">
    <source>
        <dbReference type="ARBA" id="ARBA00022694"/>
    </source>
</evidence>
<keyword evidence="8" id="KW-0460">Magnesium</keyword>
<dbReference type="RefSeq" id="XP_007513069.1">
    <property type="nucleotide sequence ID" value="XM_007513007.1"/>
</dbReference>
<dbReference type="InterPro" id="IPR027417">
    <property type="entry name" value="P-loop_NTPase"/>
</dbReference>
<dbReference type="Gene3D" id="3.40.50.300">
    <property type="entry name" value="P-loop containing nucleotide triphosphate hydrolases"/>
    <property type="match status" value="1"/>
</dbReference>
<sequence>MRAARCAPHAARAALLPLATTTTTSRTIQTRGGGRGRGGRRRQQQQREQRGIGIGKQLEIRCQQKSSATIQSSSDDSDENRKKKKKKRVLVISGPTSVGKSSVAISIAKRVDGEIVSADSVQVYRNLNVGSAKLSKEDMQSIRHHMLDLKSPVTEDFDVGEFYELANGYIDDIHARGKVPIVCGGTGMYVKWLTDGKPNVPKSTKESSLRAEKEVREIRDRYSNTSSNNDDDDDGNKAQAWDEAIKYLKQRGDSETAGKLARNDWYRLTRALEILDVSGGKPKGSFQPVKDESKQFHCYALSMNRVDLYRRMDQRVEEMVANGILDEAAYLLREGVKPNTNSASRAIGYAQAIDYLLKCKREKENNSESSINNDATLLLEFIDELQRETRMYAKRQFTWLRSEKQFQWIDASEGAEIASSRIFEKFNNAQIDVDDEEEEINESNNNSSICEVTKEMANELKRYRVELKLFHDESIRKATVERVADIVSRM</sequence>
<keyword evidence="5" id="KW-0819">tRNA processing</keyword>
<dbReference type="Pfam" id="PF01715">
    <property type="entry name" value="IPPT"/>
    <property type="match status" value="1"/>
</dbReference>
<feature type="region of interest" description="Disordered" evidence="11">
    <location>
        <begin position="22"/>
        <end position="88"/>
    </location>
</feature>
<comment type="similarity">
    <text evidence="2 10">Belongs to the IPP transferase family.</text>
</comment>
<feature type="compositionally biased region" description="Low complexity" evidence="11">
    <location>
        <begin position="63"/>
        <end position="74"/>
    </location>
</feature>
<dbReference type="EMBL" id="FO082274">
    <property type="protein sequence ID" value="CCO16627.1"/>
    <property type="molecule type" value="Genomic_DNA"/>
</dbReference>
<organism evidence="12 13">
    <name type="scientific">Bathycoccus prasinos</name>
    <dbReference type="NCBI Taxonomy" id="41875"/>
    <lineage>
        <taxon>Eukaryota</taxon>
        <taxon>Viridiplantae</taxon>
        <taxon>Chlorophyta</taxon>
        <taxon>Mamiellophyceae</taxon>
        <taxon>Mamiellales</taxon>
        <taxon>Bathycoccaceae</taxon>
        <taxon>Bathycoccus</taxon>
    </lineage>
</organism>
<dbReference type="EC" id="2.5.1.75" evidence="3"/>
<reference evidence="12 13" key="1">
    <citation type="submission" date="2011-10" db="EMBL/GenBank/DDBJ databases">
        <authorList>
            <person name="Genoscope - CEA"/>
        </authorList>
    </citation>
    <scope>NUCLEOTIDE SEQUENCE [LARGE SCALE GENOMIC DNA]</scope>
    <source>
        <strain evidence="12 13">RCC 1105</strain>
    </source>
</reference>
<comment type="cofactor">
    <cofactor evidence="1">
        <name>Mg(2+)</name>
        <dbReference type="ChEBI" id="CHEBI:18420"/>
    </cofactor>
</comment>
<dbReference type="GO" id="GO:0005524">
    <property type="term" value="F:ATP binding"/>
    <property type="evidence" value="ECO:0007669"/>
    <property type="project" value="UniProtKB-KW"/>
</dbReference>
<name>K8EES8_9CHLO</name>
<feature type="region of interest" description="Disordered" evidence="11">
    <location>
        <begin position="194"/>
        <end position="237"/>
    </location>
</feature>
<dbReference type="InterPro" id="IPR039657">
    <property type="entry name" value="Dimethylallyltransferase"/>
</dbReference>
<evidence type="ECO:0000256" key="3">
    <source>
        <dbReference type="ARBA" id="ARBA00012665"/>
    </source>
</evidence>
<dbReference type="PANTHER" id="PTHR11088">
    <property type="entry name" value="TRNA DIMETHYLALLYLTRANSFERASE"/>
    <property type="match status" value="1"/>
</dbReference>
<keyword evidence="6 10" id="KW-0547">Nucleotide-binding</keyword>
<dbReference type="HAMAP" id="MF_00185">
    <property type="entry name" value="IPP_trans"/>
    <property type="match status" value="1"/>
</dbReference>
<evidence type="ECO:0000256" key="1">
    <source>
        <dbReference type="ARBA" id="ARBA00001946"/>
    </source>
</evidence>
<dbReference type="PANTHER" id="PTHR11088:SF60">
    <property type="entry name" value="TRNA DIMETHYLALLYLTRANSFERASE"/>
    <property type="match status" value="1"/>
</dbReference>
<evidence type="ECO:0000256" key="4">
    <source>
        <dbReference type="ARBA" id="ARBA00022679"/>
    </source>
</evidence>
<evidence type="ECO:0000256" key="2">
    <source>
        <dbReference type="ARBA" id="ARBA00005842"/>
    </source>
</evidence>
<accession>K8EES8</accession>
<dbReference type="KEGG" id="bpg:Bathy05g04760"/>
<dbReference type="Proteomes" id="UP000198341">
    <property type="component" value="Chromosome 5"/>
</dbReference>
<dbReference type="SUPFAM" id="SSF52540">
    <property type="entry name" value="P-loop containing nucleoside triphosphate hydrolases"/>
    <property type="match status" value="1"/>
</dbReference>
<evidence type="ECO:0000256" key="7">
    <source>
        <dbReference type="ARBA" id="ARBA00022840"/>
    </source>
</evidence>
<evidence type="ECO:0000256" key="11">
    <source>
        <dbReference type="SAM" id="MobiDB-lite"/>
    </source>
</evidence>
<keyword evidence="7 10" id="KW-0067">ATP-binding</keyword>
<dbReference type="InterPro" id="IPR018022">
    <property type="entry name" value="IPT"/>
</dbReference>
<evidence type="ECO:0000256" key="6">
    <source>
        <dbReference type="ARBA" id="ARBA00022741"/>
    </source>
</evidence>
<evidence type="ECO:0000256" key="10">
    <source>
        <dbReference type="RuleBase" id="RU003785"/>
    </source>
</evidence>
<dbReference type="Gene3D" id="1.10.20.140">
    <property type="match status" value="1"/>
</dbReference>
<comment type="catalytic activity">
    <reaction evidence="9">
        <text>adenosine(37) in tRNA + dimethylallyl diphosphate = N(6)-dimethylallyladenosine(37) in tRNA + diphosphate</text>
        <dbReference type="Rhea" id="RHEA:26482"/>
        <dbReference type="Rhea" id="RHEA-COMP:10162"/>
        <dbReference type="Rhea" id="RHEA-COMP:10375"/>
        <dbReference type="ChEBI" id="CHEBI:33019"/>
        <dbReference type="ChEBI" id="CHEBI:57623"/>
        <dbReference type="ChEBI" id="CHEBI:74411"/>
        <dbReference type="ChEBI" id="CHEBI:74415"/>
        <dbReference type="EC" id="2.5.1.75"/>
    </reaction>
</comment>
<keyword evidence="4 10" id="KW-0808">Transferase</keyword>
<dbReference type="GO" id="GO:0006400">
    <property type="term" value="P:tRNA modification"/>
    <property type="evidence" value="ECO:0007669"/>
    <property type="project" value="TreeGrafter"/>
</dbReference>
<protein>
    <recommendedName>
        <fullName evidence="3">tRNA dimethylallyltransferase</fullName>
        <ecNumber evidence="3">2.5.1.75</ecNumber>
    </recommendedName>
</protein>
<evidence type="ECO:0000256" key="9">
    <source>
        <dbReference type="ARBA" id="ARBA00049563"/>
    </source>
</evidence>